<sequence length="55" mass="5731">MVILVSGIISMGGCSAHFTQNEQLQLDLSGSATETPAILAEFDSNEGKMDSGDIT</sequence>
<protein>
    <submittedName>
        <fullName evidence="1">Uncharacterized protein</fullName>
    </submittedName>
</protein>
<name>A0A382JC71_9ZZZZ</name>
<proteinExistence type="predicted"/>
<feature type="non-terminal residue" evidence="1">
    <location>
        <position position="55"/>
    </location>
</feature>
<gene>
    <name evidence="1" type="ORF">METZ01_LOCUS262718</name>
</gene>
<reference evidence="1" key="1">
    <citation type="submission" date="2018-05" db="EMBL/GenBank/DDBJ databases">
        <authorList>
            <person name="Lanie J.A."/>
            <person name="Ng W.-L."/>
            <person name="Kazmierczak K.M."/>
            <person name="Andrzejewski T.M."/>
            <person name="Davidsen T.M."/>
            <person name="Wayne K.J."/>
            <person name="Tettelin H."/>
            <person name="Glass J.I."/>
            <person name="Rusch D."/>
            <person name="Podicherti R."/>
            <person name="Tsui H.-C.T."/>
            <person name="Winkler M.E."/>
        </authorList>
    </citation>
    <scope>NUCLEOTIDE SEQUENCE</scope>
</reference>
<dbReference type="AlphaFoldDB" id="A0A382JC71"/>
<accession>A0A382JC71</accession>
<organism evidence="1">
    <name type="scientific">marine metagenome</name>
    <dbReference type="NCBI Taxonomy" id="408172"/>
    <lineage>
        <taxon>unclassified sequences</taxon>
        <taxon>metagenomes</taxon>
        <taxon>ecological metagenomes</taxon>
    </lineage>
</organism>
<dbReference type="EMBL" id="UINC01073461">
    <property type="protein sequence ID" value="SVC09864.1"/>
    <property type="molecule type" value="Genomic_DNA"/>
</dbReference>
<evidence type="ECO:0000313" key="1">
    <source>
        <dbReference type="EMBL" id="SVC09864.1"/>
    </source>
</evidence>